<evidence type="ECO:0000313" key="2">
    <source>
        <dbReference type="EMBL" id="PIQ71481.1"/>
    </source>
</evidence>
<gene>
    <name evidence="2" type="ORF">COV87_03175</name>
</gene>
<evidence type="ECO:0000256" key="1">
    <source>
        <dbReference type="SAM" id="Phobius"/>
    </source>
</evidence>
<keyword evidence="1" id="KW-1133">Transmembrane helix</keyword>
<keyword evidence="1" id="KW-0472">Membrane</keyword>
<proteinExistence type="predicted"/>
<dbReference type="AlphaFoldDB" id="A0A2H0KJQ2"/>
<organism evidence="2 3">
    <name type="scientific">Candidatus Roizmanbacteria bacterium CG11_big_fil_rev_8_21_14_0_20_37_16</name>
    <dbReference type="NCBI Taxonomy" id="1974857"/>
    <lineage>
        <taxon>Bacteria</taxon>
        <taxon>Candidatus Roizmaniibacteriota</taxon>
    </lineage>
</organism>
<evidence type="ECO:0000313" key="3">
    <source>
        <dbReference type="Proteomes" id="UP000229497"/>
    </source>
</evidence>
<accession>A0A2H0KJQ2</accession>
<sequence length="220" mass="24634">MEGFIDFIVSINKIALFAFIVVLGFLVYEVKKMIDERKKSEKPVVPQFEDTIQGSPKASMNNTPLPPSVVLPKKPERGSSALMIGIGATTLLIVVGIMVVTYNTNLKKQEGETAQVPIIREISSAGLKVYDENWNEIEKKKKDKAKPGEKLYIGIQTIVEADIDRARIRVNERDWQIAHITTLFNPQLEVYYKEYIVATGTAQLKIEAQLHSASDGWLGD</sequence>
<feature type="transmembrane region" description="Helical" evidence="1">
    <location>
        <begin position="6"/>
        <end position="28"/>
    </location>
</feature>
<feature type="transmembrane region" description="Helical" evidence="1">
    <location>
        <begin position="81"/>
        <end position="102"/>
    </location>
</feature>
<dbReference type="Proteomes" id="UP000229497">
    <property type="component" value="Unassembled WGS sequence"/>
</dbReference>
<dbReference type="EMBL" id="PCVK01000090">
    <property type="protein sequence ID" value="PIQ71481.1"/>
    <property type="molecule type" value="Genomic_DNA"/>
</dbReference>
<protein>
    <submittedName>
        <fullName evidence="2">Uncharacterized protein</fullName>
    </submittedName>
</protein>
<name>A0A2H0KJQ2_9BACT</name>
<comment type="caution">
    <text evidence="2">The sequence shown here is derived from an EMBL/GenBank/DDBJ whole genome shotgun (WGS) entry which is preliminary data.</text>
</comment>
<reference evidence="2 3" key="1">
    <citation type="submission" date="2017-09" db="EMBL/GenBank/DDBJ databases">
        <title>Depth-based differentiation of microbial function through sediment-hosted aquifers and enrichment of novel symbionts in the deep terrestrial subsurface.</title>
        <authorList>
            <person name="Probst A.J."/>
            <person name="Ladd B."/>
            <person name="Jarett J.K."/>
            <person name="Geller-Mcgrath D.E."/>
            <person name="Sieber C.M."/>
            <person name="Emerson J.B."/>
            <person name="Anantharaman K."/>
            <person name="Thomas B.C."/>
            <person name="Malmstrom R."/>
            <person name="Stieglmeier M."/>
            <person name="Klingl A."/>
            <person name="Woyke T."/>
            <person name="Ryan C.M."/>
            <person name="Banfield J.F."/>
        </authorList>
    </citation>
    <scope>NUCLEOTIDE SEQUENCE [LARGE SCALE GENOMIC DNA]</scope>
    <source>
        <strain evidence="2">CG11_big_fil_rev_8_21_14_0_20_37_16</strain>
    </source>
</reference>
<keyword evidence="1" id="KW-0812">Transmembrane</keyword>